<reference evidence="3 4" key="1">
    <citation type="submission" date="2024-08" db="EMBL/GenBank/DDBJ databases">
        <authorList>
            <person name="Cucini C."/>
            <person name="Frati F."/>
        </authorList>
    </citation>
    <scope>NUCLEOTIDE SEQUENCE [LARGE SCALE GENOMIC DNA]</scope>
</reference>
<organism evidence="3 4">
    <name type="scientific">Orchesella dallaii</name>
    <dbReference type="NCBI Taxonomy" id="48710"/>
    <lineage>
        <taxon>Eukaryota</taxon>
        <taxon>Metazoa</taxon>
        <taxon>Ecdysozoa</taxon>
        <taxon>Arthropoda</taxon>
        <taxon>Hexapoda</taxon>
        <taxon>Collembola</taxon>
        <taxon>Entomobryomorpha</taxon>
        <taxon>Entomobryoidea</taxon>
        <taxon>Orchesellidae</taxon>
        <taxon>Orchesellinae</taxon>
        <taxon>Orchesella</taxon>
    </lineage>
</organism>
<dbReference type="Proteomes" id="UP001642540">
    <property type="component" value="Unassembled WGS sequence"/>
</dbReference>
<gene>
    <name evidence="3" type="ORF">ODALV1_LOCUS15833</name>
</gene>
<keyword evidence="2" id="KW-0812">Transmembrane</keyword>
<feature type="compositionally biased region" description="Polar residues" evidence="1">
    <location>
        <begin position="551"/>
        <end position="570"/>
    </location>
</feature>
<feature type="compositionally biased region" description="Basic and acidic residues" evidence="1">
    <location>
        <begin position="432"/>
        <end position="441"/>
    </location>
</feature>
<comment type="caution">
    <text evidence="3">The sequence shown here is derived from an EMBL/GenBank/DDBJ whole genome shotgun (WGS) entry which is preliminary data.</text>
</comment>
<keyword evidence="4" id="KW-1185">Reference proteome</keyword>
<feature type="compositionally biased region" description="Polar residues" evidence="1">
    <location>
        <begin position="314"/>
        <end position="330"/>
    </location>
</feature>
<keyword evidence="2" id="KW-0472">Membrane</keyword>
<evidence type="ECO:0000256" key="2">
    <source>
        <dbReference type="SAM" id="Phobius"/>
    </source>
</evidence>
<accession>A0ABP1QVM6</accession>
<protein>
    <submittedName>
        <fullName evidence="3">Uncharacterized protein</fullName>
    </submittedName>
</protein>
<feature type="region of interest" description="Disordered" evidence="1">
    <location>
        <begin position="102"/>
        <end position="330"/>
    </location>
</feature>
<sequence>MKDFVLYKQLDWDKKPKQAINAVGYGMFVVLLVHFILVGFSTLRDYIVSILDDSKTPKQLQNLRTQKRLARRKLMNVIEGPDGRVMEITLEKHAQAPTSDVFIKKAKGINPPEEVVGGDSTTTSDDEENDPANHTEPDQPETDVIPLSVPVKPPPPLRYSTPVKPDTVYSSSSSNEDVNDLEAIKDVTLPQPPSLNNEKDTDTKLKSRIPIPLRKLGLHKPRDSKEAIQHKLSIDRSRGETPPTPPFIRLVQEMVQQQKEKKQVGKGLESQPKKKARGPSAIGEPLGKGVAHIKIVGAKEEAEARHKESKAKRSSSSGPDNLQDFSETSSIDSVVLTKGKPIAAAVINTPAHVKQWKAQNKDMFEDFHSQLIHKLQKEQVKGLGVGDTPDSGLQEGKSNDHKQNEGEASVLPKKVKKETKNKQNTKGILKPAEGDRPENHEQKRRAKLIKRRSERMFLVKQGHPVYHPLETPNIKQATTFHYLGTKLKGEKAVKKVLNPQELQAYREHPGIAPTDDIQVSGPKSIVSFHPVVRYFEVNEAKGDDKKHKSTNGKNKLSSQAQPKQVSNNKN</sequence>
<keyword evidence="2" id="KW-1133">Transmembrane helix</keyword>
<evidence type="ECO:0000313" key="3">
    <source>
        <dbReference type="EMBL" id="CAL8112902.1"/>
    </source>
</evidence>
<evidence type="ECO:0000256" key="1">
    <source>
        <dbReference type="SAM" id="MobiDB-lite"/>
    </source>
</evidence>
<feature type="transmembrane region" description="Helical" evidence="2">
    <location>
        <begin position="20"/>
        <end position="40"/>
    </location>
</feature>
<evidence type="ECO:0000313" key="4">
    <source>
        <dbReference type="Proteomes" id="UP001642540"/>
    </source>
</evidence>
<name>A0ABP1QVM6_9HEXA</name>
<feature type="region of interest" description="Disordered" evidence="1">
    <location>
        <begin position="538"/>
        <end position="570"/>
    </location>
</feature>
<dbReference type="EMBL" id="CAXLJM020000049">
    <property type="protein sequence ID" value="CAL8112902.1"/>
    <property type="molecule type" value="Genomic_DNA"/>
</dbReference>
<feature type="compositionally biased region" description="Basic and acidic residues" evidence="1">
    <location>
        <begin position="220"/>
        <end position="239"/>
    </location>
</feature>
<feature type="region of interest" description="Disordered" evidence="1">
    <location>
        <begin position="378"/>
        <end position="444"/>
    </location>
</feature>
<proteinExistence type="predicted"/>
<feature type="compositionally biased region" description="Basic and acidic residues" evidence="1">
    <location>
        <begin position="297"/>
        <end position="306"/>
    </location>
</feature>